<reference evidence="1" key="1">
    <citation type="submission" date="2021-06" db="EMBL/GenBank/DDBJ databases">
        <authorList>
            <person name="Gannon L."/>
            <person name="Redgwell R T."/>
            <person name="Michniewski S."/>
            <person name="Harrison D C."/>
            <person name="Millard A."/>
        </authorList>
    </citation>
    <scope>NUCLEOTIDE SEQUENCE</scope>
</reference>
<protein>
    <submittedName>
        <fullName evidence="1">Uncharacterized protein</fullName>
    </submittedName>
</protein>
<proteinExistence type="predicted"/>
<organism evidence="1">
    <name type="scientific">uncultured marine phage</name>
    <dbReference type="NCBI Taxonomy" id="707152"/>
    <lineage>
        <taxon>Viruses</taxon>
        <taxon>environmental samples</taxon>
    </lineage>
</organism>
<gene>
    <name evidence="1" type="ORF">SLAVMIC_00184</name>
</gene>
<name>A0A8D9C9J7_9VIRU</name>
<dbReference type="EMBL" id="OU342829">
    <property type="protein sequence ID" value="CAG7579970.1"/>
    <property type="molecule type" value="Genomic_DNA"/>
</dbReference>
<sequence>MEFDNIINKDLQEENTELSKKVEKSLGRIEYYELEISGKKIGKKFKKYSKLYDKMVELHVKMNFAKSELEGKLNDVDESVKTIQTISQIKRFVSEGDTVLKSNAKLAKNTYSKALELSQELLGIELIGKSDIDYIQEKIDIAKTIQTTEQTKTIMSYVSSFLSDGNERILGLAISKIKDLNFTKVNAFEKDLIQKMVTKVLFNHSDKLGSLVDNIKSNPTAIKMKLEINIPLFN</sequence>
<evidence type="ECO:0000313" key="1">
    <source>
        <dbReference type="EMBL" id="CAG7579970.1"/>
    </source>
</evidence>
<accession>A0A8D9C9J7</accession>